<dbReference type="SMART" id="SM00342">
    <property type="entry name" value="HTH_ARAC"/>
    <property type="match status" value="1"/>
</dbReference>
<name>A0A1U9NQ22_9BACT</name>
<gene>
    <name evidence="5" type="primary">xylR_5</name>
    <name evidence="5" type="ORF">STSP2_03234</name>
</gene>
<dbReference type="STRING" id="1936003.STSP2_03234"/>
<evidence type="ECO:0000256" key="3">
    <source>
        <dbReference type="ARBA" id="ARBA00023163"/>
    </source>
</evidence>
<evidence type="ECO:0000259" key="4">
    <source>
        <dbReference type="PROSITE" id="PS01124"/>
    </source>
</evidence>
<dbReference type="Proteomes" id="UP000189674">
    <property type="component" value="Chromosome"/>
</dbReference>
<dbReference type="GO" id="GO:0000976">
    <property type="term" value="F:transcription cis-regulatory region binding"/>
    <property type="evidence" value="ECO:0007669"/>
    <property type="project" value="TreeGrafter"/>
</dbReference>
<evidence type="ECO:0000313" key="6">
    <source>
        <dbReference type="Proteomes" id="UP000189674"/>
    </source>
</evidence>
<dbReference type="EMBL" id="CP019791">
    <property type="protein sequence ID" value="AQT70032.1"/>
    <property type="molecule type" value="Genomic_DNA"/>
</dbReference>
<dbReference type="PROSITE" id="PS01124">
    <property type="entry name" value="HTH_ARAC_FAMILY_2"/>
    <property type="match status" value="1"/>
</dbReference>
<dbReference type="SUPFAM" id="SSF53822">
    <property type="entry name" value="Periplasmic binding protein-like I"/>
    <property type="match status" value="1"/>
</dbReference>
<dbReference type="InterPro" id="IPR046335">
    <property type="entry name" value="LacI/GalR-like_sensor"/>
</dbReference>
<sequence>MPANSKVAILIDTSREYGRNVLRGIANYAHDYGPWIFYRKLPFYRVETGEREPTLKMLKKWGADAVIMRQPKDSKTLTELKIPAIISPYTGEPVPNTITVDGDHDDEACLAAEYFLDRGFRNFAYVGLDRFLWSRALAESYERHLESTGRPAHIYTPPTSPKKRYWLNEQKVLGDWLKALPKPLAVFSCTDERARDVLNACRISGITVPDDVAVLGLDNDPMVCNFTFPPLSSIARSVKAASYRAAKLLDQQIAANRPDSRIVLHRPLRVVTRQSTDILAVSDTELYVALNFIRNNIHKNISVESVVRATSLSRRALELRFTTELNRTIAGHIQKTKIQAVKDLLVRTDLSIAEIAHRTGCSSPAYLSTSFKKQTGMSPIHYRLQNHDT</sequence>
<dbReference type="InterPro" id="IPR028082">
    <property type="entry name" value="Peripla_BP_I"/>
</dbReference>
<feature type="domain" description="HTH araC/xylS-type" evidence="4">
    <location>
        <begin position="287"/>
        <end position="385"/>
    </location>
</feature>
<dbReference type="CDD" id="cd01543">
    <property type="entry name" value="PBP1_XylR"/>
    <property type="match status" value="1"/>
</dbReference>
<dbReference type="PANTHER" id="PTHR30146:SF24">
    <property type="entry name" value="XYLOSE OPERON REGULATORY PROTEIN"/>
    <property type="match status" value="1"/>
</dbReference>
<protein>
    <submittedName>
        <fullName evidence="5">Xylose operon regulatory protein</fullName>
    </submittedName>
</protein>
<dbReference type="Pfam" id="PF12833">
    <property type="entry name" value="HTH_18"/>
    <property type="match status" value="1"/>
</dbReference>
<evidence type="ECO:0000256" key="2">
    <source>
        <dbReference type="ARBA" id="ARBA00023125"/>
    </source>
</evidence>
<reference evidence="6" key="1">
    <citation type="submission" date="2017-02" db="EMBL/GenBank/DDBJ databases">
        <title>Comparative genomics and description of representatives of a novel lineage of planctomycetes thriving in anoxic sediments.</title>
        <authorList>
            <person name="Spring S."/>
            <person name="Bunk B."/>
            <person name="Sproer C."/>
        </authorList>
    </citation>
    <scope>NUCLEOTIDE SEQUENCE [LARGE SCALE GENOMIC DNA]</scope>
    <source>
        <strain evidence="6">ST-NAGAB-D1</strain>
    </source>
</reference>
<keyword evidence="2" id="KW-0238">DNA-binding</keyword>
<evidence type="ECO:0000313" key="5">
    <source>
        <dbReference type="EMBL" id="AQT70032.1"/>
    </source>
</evidence>
<dbReference type="PANTHER" id="PTHR30146">
    <property type="entry name" value="LACI-RELATED TRANSCRIPTIONAL REPRESSOR"/>
    <property type="match status" value="1"/>
</dbReference>
<dbReference type="Pfam" id="PF13377">
    <property type="entry name" value="Peripla_BP_3"/>
    <property type="match status" value="1"/>
</dbReference>
<dbReference type="Gene3D" id="3.40.50.2300">
    <property type="match status" value="2"/>
</dbReference>
<keyword evidence="1" id="KW-0805">Transcription regulation</keyword>
<dbReference type="InterPro" id="IPR018060">
    <property type="entry name" value="HTH_AraC"/>
</dbReference>
<dbReference type="Gene3D" id="1.10.10.60">
    <property type="entry name" value="Homeodomain-like"/>
    <property type="match status" value="1"/>
</dbReference>
<dbReference type="SUPFAM" id="SSF46689">
    <property type="entry name" value="Homeodomain-like"/>
    <property type="match status" value="1"/>
</dbReference>
<dbReference type="RefSeq" id="WP_146663662.1">
    <property type="nucleotide sequence ID" value="NZ_CP019791.1"/>
</dbReference>
<organism evidence="5 6">
    <name type="scientific">Anaerohalosphaera lusitana</name>
    <dbReference type="NCBI Taxonomy" id="1936003"/>
    <lineage>
        <taxon>Bacteria</taxon>
        <taxon>Pseudomonadati</taxon>
        <taxon>Planctomycetota</taxon>
        <taxon>Phycisphaerae</taxon>
        <taxon>Sedimentisphaerales</taxon>
        <taxon>Anaerohalosphaeraceae</taxon>
        <taxon>Anaerohalosphaera</taxon>
    </lineage>
</organism>
<dbReference type="AlphaFoldDB" id="A0A1U9NQ22"/>
<dbReference type="InterPro" id="IPR009057">
    <property type="entry name" value="Homeodomain-like_sf"/>
</dbReference>
<accession>A0A1U9NQ22</accession>
<proteinExistence type="predicted"/>
<dbReference type="OrthoDB" id="9795616at2"/>
<dbReference type="KEGG" id="alus:STSP2_03234"/>
<evidence type="ECO:0000256" key="1">
    <source>
        <dbReference type="ARBA" id="ARBA00023015"/>
    </source>
</evidence>
<keyword evidence="6" id="KW-1185">Reference proteome</keyword>
<keyword evidence="3" id="KW-0804">Transcription</keyword>
<dbReference type="GO" id="GO:0003700">
    <property type="term" value="F:DNA-binding transcription factor activity"/>
    <property type="evidence" value="ECO:0007669"/>
    <property type="project" value="InterPro"/>
</dbReference>